<feature type="domain" description="tRNA-guanine(15) transglycosylase-like" evidence="7">
    <location>
        <begin position="29"/>
        <end position="399"/>
    </location>
</feature>
<dbReference type="EMBL" id="JH921431">
    <property type="protein sequence ID" value="EKD19475.1"/>
    <property type="molecule type" value="Genomic_DNA"/>
</dbReference>
<name>K1WP82_MARBU</name>
<dbReference type="GO" id="GO:0005737">
    <property type="term" value="C:cytoplasm"/>
    <property type="evidence" value="ECO:0007669"/>
    <property type="project" value="UniProtKB-SubCell"/>
</dbReference>
<dbReference type="GO" id="GO:0006400">
    <property type="term" value="P:tRNA modification"/>
    <property type="evidence" value="ECO:0007669"/>
    <property type="project" value="InterPro"/>
</dbReference>
<feature type="binding site" evidence="5">
    <location>
        <position position="337"/>
    </location>
    <ligand>
        <name>Zn(2+)</name>
        <dbReference type="ChEBI" id="CHEBI:29105"/>
    </ligand>
</feature>
<feature type="compositionally biased region" description="Polar residues" evidence="6">
    <location>
        <begin position="430"/>
        <end position="441"/>
    </location>
</feature>
<comment type="similarity">
    <text evidence="5">Belongs to the queuine tRNA-ribosyltransferase family. QTRT2 subfamily.</text>
</comment>
<dbReference type="InterPro" id="IPR002616">
    <property type="entry name" value="tRNA_ribo_trans-like"/>
</dbReference>
<dbReference type="STRING" id="1072389.K1WP82"/>
<sequence length="452" mass="49184">MTSLNGVSEQGKRLIFEVLSHVDSSVAGPRLGRLSLPGREDLLTPGFFAVGSRGVVPHITPDVITSHTNFGGVHMALEDFIERANKDTPPILNTPGTSPIHSFTSLPQNLFTLLAPRRTPAVSAPNGNSNTAISVFTSTGFQTVSNKTYISYIEGLRPDIAIGLADVPYGTQPGTKRIAKMGDRTQEWLSQLLKEKIEGQAVFAPVLPIDFLDQSEYIYHVAEDLANQIAGLAFYDSNVLPDVPATSMATRLPRLSLDEPSSPRQIIRQVSLGMDMFTVPFIGFATDAGIALSFRFPRSLPAGTSPTHGTEILPLGIDMWPESHATSLEPLSTSCTCYTCTDYHRAFLRHLLSAKEMLGWVLLQIHNHHVLSEFFAAIRESIKNGTFNADCDEFSRMYEPELPGKSGQGPRVRGYHFKSEGPGQAKKNKSSWGNFGSSGQEGTALVPDEPAS</sequence>
<feature type="binding site" evidence="5">
    <location>
        <position position="335"/>
    </location>
    <ligand>
        <name>Zn(2+)</name>
        <dbReference type="ChEBI" id="CHEBI:29105"/>
    </ligand>
</feature>
<dbReference type="eggNOG" id="KOG3909">
    <property type="taxonomic scope" value="Eukaryota"/>
</dbReference>
<dbReference type="PANTHER" id="PTHR46064:SF1">
    <property type="entry name" value="QUEUINE TRNA-RIBOSYLTRANSFERASE ACCESSORY SUBUNIT 2"/>
    <property type="match status" value="1"/>
</dbReference>
<gene>
    <name evidence="8" type="ORF">MBM_02712</name>
</gene>
<dbReference type="InterPro" id="IPR028592">
    <property type="entry name" value="QTRTD1"/>
</dbReference>
<dbReference type="InParanoid" id="K1WP82"/>
<evidence type="ECO:0000256" key="2">
    <source>
        <dbReference type="ARBA" id="ARBA00022694"/>
    </source>
</evidence>
<dbReference type="InterPro" id="IPR050852">
    <property type="entry name" value="Queuine_tRNA-ribosyltrfase"/>
</dbReference>
<dbReference type="OrthoDB" id="27601at2759"/>
<organism evidence="8 9">
    <name type="scientific">Marssonina brunnea f. sp. multigermtubi (strain MB_m1)</name>
    <name type="common">Marssonina leaf spot fungus</name>
    <dbReference type="NCBI Taxonomy" id="1072389"/>
    <lineage>
        <taxon>Eukaryota</taxon>
        <taxon>Fungi</taxon>
        <taxon>Dikarya</taxon>
        <taxon>Ascomycota</taxon>
        <taxon>Pezizomycotina</taxon>
        <taxon>Leotiomycetes</taxon>
        <taxon>Helotiales</taxon>
        <taxon>Drepanopezizaceae</taxon>
        <taxon>Drepanopeziza</taxon>
    </lineage>
</organism>
<dbReference type="Proteomes" id="UP000006753">
    <property type="component" value="Unassembled WGS sequence"/>
</dbReference>
<dbReference type="AlphaFoldDB" id="K1WP82"/>
<evidence type="ECO:0000313" key="9">
    <source>
        <dbReference type="Proteomes" id="UP000006753"/>
    </source>
</evidence>
<reference evidence="8 9" key="1">
    <citation type="journal article" date="2012" name="BMC Genomics">
        <title>Sequencing the genome of Marssonina brunnea reveals fungus-poplar co-evolution.</title>
        <authorList>
            <person name="Zhu S."/>
            <person name="Cao Y.-Z."/>
            <person name="Jiang C."/>
            <person name="Tan B.-Y."/>
            <person name="Wang Z."/>
            <person name="Feng S."/>
            <person name="Zhang L."/>
            <person name="Su X.-H."/>
            <person name="Brejova B."/>
            <person name="Vinar T."/>
            <person name="Xu M."/>
            <person name="Wang M.-X."/>
            <person name="Zhang S.-G."/>
            <person name="Huang M.-R."/>
            <person name="Wu R."/>
            <person name="Zhou Y."/>
        </authorList>
    </citation>
    <scope>NUCLEOTIDE SEQUENCE [LARGE SCALE GENOMIC DNA]</scope>
    <source>
        <strain evidence="8 9">MB_m1</strain>
    </source>
</reference>
<comment type="subcellular location">
    <subcellularLocation>
        <location evidence="5">Cytoplasm</location>
    </subcellularLocation>
</comment>
<comment type="function">
    <text evidence="5">Non-catalytic subunit of the queuine tRNA-ribosyltransferase (TGT) that catalyzes the base-exchange of a guanine (G) residue with queuine (Q) at position 34 (anticodon wobble position) in tRNAs with GU(N) anticodons (tRNA-Asp, -Asn, -His and -Tyr), resulting in the hypermodified nucleoside queuosine (7-(((4,5-cis-dihydroxy-2-cyclopenten-1-yl)amino)methyl)-7-deazaguanosine).</text>
</comment>
<feature type="binding site" evidence="5">
    <location>
        <position position="340"/>
    </location>
    <ligand>
        <name>Zn(2+)</name>
        <dbReference type="ChEBI" id="CHEBI:29105"/>
    </ligand>
</feature>
<keyword evidence="2 5" id="KW-0819">tRNA processing</keyword>
<comment type="subunit">
    <text evidence="5">Heterodimer of a catalytic subunit and an accessory subunit.</text>
</comment>
<dbReference type="HOGENOM" id="CLU_037350_1_0_1"/>
<dbReference type="GO" id="GO:0046872">
    <property type="term" value="F:metal ion binding"/>
    <property type="evidence" value="ECO:0007669"/>
    <property type="project" value="UniProtKB-KW"/>
</dbReference>
<evidence type="ECO:0000259" key="7">
    <source>
        <dbReference type="Pfam" id="PF01702"/>
    </source>
</evidence>
<dbReference type="InterPro" id="IPR036511">
    <property type="entry name" value="TGT-like_sf"/>
</dbReference>
<dbReference type="SUPFAM" id="SSF51713">
    <property type="entry name" value="tRNA-guanine transglycosylase"/>
    <property type="match status" value="1"/>
</dbReference>
<dbReference type="KEGG" id="mbe:MBM_02712"/>
<proteinExistence type="inferred from homology"/>
<keyword evidence="1 5" id="KW-0963">Cytoplasm</keyword>
<dbReference type="Gene3D" id="3.20.20.105">
    <property type="entry name" value="Queuine tRNA-ribosyltransferase-like"/>
    <property type="match status" value="1"/>
</dbReference>
<feature type="binding site" evidence="5">
    <location>
        <position position="366"/>
    </location>
    <ligand>
        <name>Zn(2+)</name>
        <dbReference type="ChEBI" id="CHEBI:29105"/>
    </ligand>
</feature>
<dbReference type="PANTHER" id="PTHR46064">
    <property type="entry name" value="QUEUINE TRNA-RIBOSYLTRANSFERASE ACCESSORY SUBUNIT 2"/>
    <property type="match status" value="1"/>
</dbReference>
<protein>
    <recommendedName>
        <fullName evidence="5">Queuine tRNA-ribosyltransferase accessory subunit 2</fullName>
    </recommendedName>
    <alternativeName>
        <fullName evidence="5">Queuine tRNA-ribosyltransferase domain-containing protein 1</fullName>
    </alternativeName>
</protein>
<keyword evidence="3 5" id="KW-0479">Metal-binding</keyword>
<dbReference type="Pfam" id="PF01702">
    <property type="entry name" value="TGT"/>
    <property type="match status" value="1"/>
</dbReference>
<evidence type="ECO:0000256" key="4">
    <source>
        <dbReference type="ARBA" id="ARBA00022833"/>
    </source>
</evidence>
<evidence type="ECO:0000256" key="3">
    <source>
        <dbReference type="ARBA" id="ARBA00022723"/>
    </source>
</evidence>
<evidence type="ECO:0000256" key="1">
    <source>
        <dbReference type="ARBA" id="ARBA00022490"/>
    </source>
</evidence>
<feature type="region of interest" description="Disordered" evidence="6">
    <location>
        <begin position="400"/>
        <end position="452"/>
    </location>
</feature>
<accession>K1WP82</accession>
<evidence type="ECO:0000256" key="6">
    <source>
        <dbReference type="SAM" id="MobiDB-lite"/>
    </source>
</evidence>
<dbReference type="NCBIfam" id="TIGR00449">
    <property type="entry name" value="tgt_general"/>
    <property type="match status" value="1"/>
</dbReference>
<comment type="cofactor">
    <cofactor evidence="5">
        <name>Zn(2+)</name>
        <dbReference type="ChEBI" id="CHEBI:29105"/>
    </cofactor>
    <text evidence="5">Binds 1 zinc ion per subunit.</text>
</comment>
<dbReference type="GO" id="GO:0008479">
    <property type="term" value="F:tRNA-guanosine(34) queuine transglycosylase activity"/>
    <property type="evidence" value="ECO:0007669"/>
    <property type="project" value="UniProtKB-UniRule"/>
</dbReference>
<keyword evidence="9" id="KW-1185">Reference proteome</keyword>
<dbReference type="HAMAP" id="MF_03043">
    <property type="entry name" value="QTRT2"/>
    <property type="match status" value="1"/>
</dbReference>
<keyword evidence="4 5" id="KW-0862">Zinc</keyword>
<dbReference type="OMA" id="VPHIAHD"/>
<evidence type="ECO:0000313" key="8">
    <source>
        <dbReference type="EMBL" id="EKD19475.1"/>
    </source>
</evidence>
<evidence type="ECO:0000256" key="5">
    <source>
        <dbReference type="HAMAP-Rule" id="MF_03043"/>
    </source>
</evidence>